<keyword evidence="3" id="KW-1185">Reference proteome</keyword>
<name>A0ABQ7L9U4_BRACM</name>
<protein>
    <submittedName>
        <fullName evidence="2">Uncharacterized protein</fullName>
    </submittedName>
</protein>
<organism evidence="2 3">
    <name type="scientific">Brassica rapa subsp. trilocularis</name>
    <dbReference type="NCBI Taxonomy" id="1813537"/>
    <lineage>
        <taxon>Eukaryota</taxon>
        <taxon>Viridiplantae</taxon>
        <taxon>Streptophyta</taxon>
        <taxon>Embryophyta</taxon>
        <taxon>Tracheophyta</taxon>
        <taxon>Spermatophyta</taxon>
        <taxon>Magnoliopsida</taxon>
        <taxon>eudicotyledons</taxon>
        <taxon>Gunneridae</taxon>
        <taxon>Pentapetalae</taxon>
        <taxon>rosids</taxon>
        <taxon>malvids</taxon>
        <taxon>Brassicales</taxon>
        <taxon>Brassicaceae</taxon>
        <taxon>Brassiceae</taxon>
        <taxon>Brassica</taxon>
    </lineage>
</organism>
<dbReference type="EMBL" id="JADBGQ010000008">
    <property type="protein sequence ID" value="KAG5383342.1"/>
    <property type="molecule type" value="Genomic_DNA"/>
</dbReference>
<proteinExistence type="predicted"/>
<accession>A0ABQ7L9U4</accession>
<gene>
    <name evidence="2" type="primary">A09p023910.1_BraROA</name>
    <name evidence="1" type="synonym">A09g504170.1_BraROA</name>
    <name evidence="1" type="ORF">IGI04_034798</name>
    <name evidence="2" type="ORF">IGI04_034812</name>
</gene>
<comment type="caution">
    <text evidence="2">The sequence shown here is derived from an EMBL/GenBank/DDBJ whole genome shotgun (WGS) entry which is preliminary data.</text>
</comment>
<dbReference type="Proteomes" id="UP000823674">
    <property type="component" value="Chromosome A09"/>
</dbReference>
<evidence type="ECO:0000313" key="2">
    <source>
        <dbReference type="EMBL" id="KAG5383342.1"/>
    </source>
</evidence>
<reference evidence="2 3" key="1">
    <citation type="submission" date="2021-03" db="EMBL/GenBank/DDBJ databases">
        <authorList>
            <person name="King G.J."/>
            <person name="Bancroft I."/>
            <person name="Baten A."/>
            <person name="Bloomfield J."/>
            <person name="Borpatragohain P."/>
            <person name="He Z."/>
            <person name="Irish N."/>
            <person name="Irwin J."/>
            <person name="Liu K."/>
            <person name="Mauleon R.P."/>
            <person name="Moore J."/>
            <person name="Morris R."/>
            <person name="Ostergaard L."/>
            <person name="Wang B."/>
            <person name="Wells R."/>
        </authorList>
    </citation>
    <scope>NUCLEOTIDE SEQUENCE [LARGE SCALE GENOMIC DNA]</scope>
    <source>
        <strain evidence="2">R-o-18</strain>
        <tissue evidence="2">Leaf</tissue>
    </source>
</reference>
<sequence>MEELRFQYGVTGGEAKKKALAYIYKCKGVRDVSLENCILIVRGEGLDEDKMRRKMDKILSSNPGCLSCFSSSG</sequence>
<evidence type="ECO:0000313" key="3">
    <source>
        <dbReference type="Proteomes" id="UP000823674"/>
    </source>
</evidence>
<evidence type="ECO:0000313" key="1">
    <source>
        <dbReference type="EMBL" id="KAG5383328.1"/>
    </source>
</evidence>
<dbReference type="EMBL" id="JADBGQ010000008">
    <property type="protein sequence ID" value="KAG5383328.1"/>
    <property type="molecule type" value="Genomic_DNA"/>
</dbReference>